<reference evidence="1 2" key="1">
    <citation type="submission" date="2018-10" db="EMBL/GenBank/DDBJ databases">
        <title>Genomic Encyclopedia of Archaeal and Bacterial Type Strains, Phase II (KMG-II): from individual species to whole genera.</title>
        <authorList>
            <person name="Goeker M."/>
        </authorList>
    </citation>
    <scope>NUCLEOTIDE SEQUENCE [LARGE SCALE GENOMIC DNA]</scope>
    <source>
        <strain evidence="1 2">DSM 18602</strain>
    </source>
</reference>
<sequence>MDVTINNATDLKLEIARLKQIKAGQETLLKRHFNSPRALLGTITALFQKNKPRSQASGLADYDIGTLISKFLLSFTLNKTLLRKSNFIVKALVGSISQKGAGLVNNKTMAALFDKIRPHLPQWLIEKIAPKKRSRLIKLLSPKRQEKQRLLKP</sequence>
<dbReference type="EMBL" id="RBKU01000001">
    <property type="protein sequence ID" value="RKR85304.1"/>
    <property type="molecule type" value="Genomic_DNA"/>
</dbReference>
<protein>
    <submittedName>
        <fullName evidence="1">Uncharacterized protein</fullName>
    </submittedName>
</protein>
<evidence type="ECO:0000313" key="2">
    <source>
        <dbReference type="Proteomes" id="UP000268007"/>
    </source>
</evidence>
<dbReference type="Proteomes" id="UP000268007">
    <property type="component" value="Unassembled WGS sequence"/>
</dbReference>
<organism evidence="1 2">
    <name type="scientific">Mucilaginibacter gracilis</name>
    <dbReference type="NCBI Taxonomy" id="423350"/>
    <lineage>
        <taxon>Bacteria</taxon>
        <taxon>Pseudomonadati</taxon>
        <taxon>Bacteroidota</taxon>
        <taxon>Sphingobacteriia</taxon>
        <taxon>Sphingobacteriales</taxon>
        <taxon>Sphingobacteriaceae</taxon>
        <taxon>Mucilaginibacter</taxon>
    </lineage>
</organism>
<keyword evidence="2" id="KW-1185">Reference proteome</keyword>
<dbReference type="RefSeq" id="WP_121201365.1">
    <property type="nucleotide sequence ID" value="NZ_RBKU01000001.1"/>
</dbReference>
<dbReference type="OrthoDB" id="709278at2"/>
<gene>
    <name evidence="1" type="ORF">BDD43_5568</name>
</gene>
<dbReference type="AlphaFoldDB" id="A0A495JA82"/>
<comment type="caution">
    <text evidence="1">The sequence shown here is derived from an EMBL/GenBank/DDBJ whole genome shotgun (WGS) entry which is preliminary data.</text>
</comment>
<name>A0A495JA82_9SPHI</name>
<proteinExistence type="predicted"/>
<evidence type="ECO:0000313" key="1">
    <source>
        <dbReference type="EMBL" id="RKR85304.1"/>
    </source>
</evidence>
<accession>A0A495JA82</accession>